<proteinExistence type="predicted"/>
<organism evidence="9 12">
    <name type="scientific">Enterocloster aldenensis</name>
    <dbReference type="NCBI Taxonomy" id="358742"/>
    <lineage>
        <taxon>Bacteria</taxon>
        <taxon>Bacillati</taxon>
        <taxon>Bacillota</taxon>
        <taxon>Clostridia</taxon>
        <taxon>Lachnospirales</taxon>
        <taxon>Lachnospiraceae</taxon>
        <taxon>Enterocloster</taxon>
    </lineage>
</organism>
<accession>A0AAW5BNY5</accession>
<evidence type="ECO:0000313" key="11">
    <source>
        <dbReference type="Proteomes" id="UP000669239"/>
    </source>
</evidence>
<dbReference type="GO" id="GO:0003700">
    <property type="term" value="F:DNA-binding transcription factor activity"/>
    <property type="evidence" value="ECO:0007669"/>
    <property type="project" value="InterPro"/>
</dbReference>
<dbReference type="Proteomes" id="UP001299608">
    <property type="component" value="Unassembled WGS sequence"/>
</dbReference>
<dbReference type="InterPro" id="IPR018062">
    <property type="entry name" value="HTH_AraC-typ_CS"/>
</dbReference>
<dbReference type="SUPFAM" id="SSF52172">
    <property type="entry name" value="CheY-like"/>
    <property type="match status" value="1"/>
</dbReference>
<evidence type="ECO:0000259" key="7">
    <source>
        <dbReference type="PROSITE" id="PS01124"/>
    </source>
</evidence>
<dbReference type="CDD" id="cd17536">
    <property type="entry name" value="REC_YesN-like"/>
    <property type="match status" value="1"/>
</dbReference>
<dbReference type="GO" id="GO:0000160">
    <property type="term" value="P:phosphorelay signal transduction system"/>
    <property type="evidence" value="ECO:0007669"/>
    <property type="project" value="InterPro"/>
</dbReference>
<dbReference type="PROSITE" id="PS00041">
    <property type="entry name" value="HTH_ARAC_FAMILY_1"/>
    <property type="match status" value="1"/>
</dbReference>
<dbReference type="SMART" id="SM00342">
    <property type="entry name" value="HTH_ARAC"/>
    <property type="match status" value="1"/>
</dbReference>
<dbReference type="InterPro" id="IPR018060">
    <property type="entry name" value="HTH_AraC"/>
</dbReference>
<evidence type="ECO:0000256" key="5">
    <source>
        <dbReference type="ARBA" id="ARBA00024867"/>
    </source>
</evidence>
<reference evidence="9" key="3">
    <citation type="submission" date="2022-01" db="EMBL/GenBank/DDBJ databases">
        <title>Collection of gut derived symbiotic bacterial strains cultured from healthy donors.</title>
        <authorList>
            <person name="Lin H."/>
            <person name="Kohout C."/>
            <person name="Waligurski E."/>
            <person name="Pamer E.G."/>
        </authorList>
    </citation>
    <scope>NUCLEOTIDE SEQUENCE</scope>
    <source>
        <strain evidence="9">DFI.6.55</strain>
    </source>
</reference>
<dbReference type="Pfam" id="PF00072">
    <property type="entry name" value="Response_reg"/>
    <property type="match status" value="1"/>
</dbReference>
<dbReference type="PANTHER" id="PTHR43280">
    <property type="entry name" value="ARAC-FAMILY TRANSCRIPTIONAL REGULATOR"/>
    <property type="match status" value="1"/>
</dbReference>
<keyword evidence="6" id="KW-0597">Phosphoprotein</keyword>
<dbReference type="Proteomes" id="UP000669239">
    <property type="component" value="Unassembled WGS sequence"/>
</dbReference>
<dbReference type="Gene3D" id="1.10.10.60">
    <property type="entry name" value="Homeodomain-like"/>
    <property type="match status" value="2"/>
</dbReference>
<dbReference type="SUPFAM" id="SSF46689">
    <property type="entry name" value="Homeodomain-like"/>
    <property type="match status" value="2"/>
</dbReference>
<dbReference type="InterPro" id="IPR001789">
    <property type="entry name" value="Sig_transdc_resp-reg_receiver"/>
</dbReference>
<dbReference type="PANTHER" id="PTHR43280:SF2">
    <property type="entry name" value="HTH-TYPE TRANSCRIPTIONAL REGULATOR EXSA"/>
    <property type="match status" value="1"/>
</dbReference>
<feature type="modified residue" description="4-aspartylphosphate" evidence="6">
    <location>
        <position position="56"/>
    </location>
</feature>
<dbReference type="AlphaFoldDB" id="A0AAW5BNY5"/>
<reference evidence="10" key="2">
    <citation type="submission" date="2020-02" db="EMBL/GenBank/DDBJ databases">
        <authorList>
            <person name="Littmann E."/>
            <person name="Sorbara M."/>
        </authorList>
    </citation>
    <scope>NUCLEOTIDE SEQUENCE</scope>
    <source>
        <strain evidence="10">MSK.1.17</strain>
    </source>
</reference>
<dbReference type="Pfam" id="PF12833">
    <property type="entry name" value="HTH_18"/>
    <property type="match status" value="1"/>
</dbReference>
<keyword evidence="3" id="KW-0238">DNA-binding</keyword>
<feature type="domain" description="Response regulatory" evidence="8">
    <location>
        <begin position="5"/>
        <end position="121"/>
    </location>
</feature>
<evidence type="ECO:0000256" key="6">
    <source>
        <dbReference type="PROSITE-ProRule" id="PRU00169"/>
    </source>
</evidence>
<evidence type="ECO:0000256" key="4">
    <source>
        <dbReference type="ARBA" id="ARBA00023163"/>
    </source>
</evidence>
<comment type="function">
    <text evidence="5">May play the central regulatory role in sporulation. It may be an element of the effector pathway responsible for the activation of sporulation genes in response to nutritional stress. Spo0A may act in concert with spo0H (a sigma factor) to control the expression of some genes that are critical to the sporulation process.</text>
</comment>
<dbReference type="RefSeq" id="WP_165641710.1">
    <property type="nucleotide sequence ID" value="NZ_JAAITT010000006.1"/>
</dbReference>
<evidence type="ECO:0000313" key="10">
    <source>
        <dbReference type="EMBL" id="NSJ48168.1"/>
    </source>
</evidence>
<keyword evidence="4" id="KW-0804">Transcription</keyword>
<evidence type="ECO:0000313" key="12">
    <source>
        <dbReference type="Proteomes" id="UP001299608"/>
    </source>
</evidence>
<dbReference type="EMBL" id="JAAITT010000006">
    <property type="protein sequence ID" value="NSJ48168.1"/>
    <property type="molecule type" value="Genomic_DNA"/>
</dbReference>
<evidence type="ECO:0000256" key="2">
    <source>
        <dbReference type="ARBA" id="ARBA00023015"/>
    </source>
</evidence>
<name>A0AAW5BNY5_9FIRM</name>
<dbReference type="InterPro" id="IPR011006">
    <property type="entry name" value="CheY-like_superfamily"/>
</dbReference>
<keyword evidence="11" id="KW-1185">Reference proteome</keyword>
<feature type="domain" description="HTH araC/xylS-type" evidence="7">
    <location>
        <begin position="417"/>
        <end position="515"/>
    </location>
</feature>
<gene>
    <name evidence="10" type="ORF">G5B36_05585</name>
    <name evidence="9" type="ORF">L0N08_11000</name>
</gene>
<reference evidence="10 11" key="1">
    <citation type="journal article" date="2020" name="Cell Host Microbe">
        <title>Functional and Genomic Variation between Human-Derived Isolates of Lachnospiraceae Reveals Inter- and Intra-Species Diversity.</title>
        <authorList>
            <person name="Sorbara M.T."/>
            <person name="Littmann E.R."/>
            <person name="Fontana E."/>
            <person name="Moody T.U."/>
            <person name="Kohout C.E."/>
            <person name="Gjonbalaj M."/>
            <person name="Eaton V."/>
            <person name="Seok R."/>
            <person name="Leiner I.M."/>
            <person name="Pamer E.G."/>
        </authorList>
    </citation>
    <scope>NUCLEOTIDE SEQUENCE [LARGE SCALE GENOMIC DNA]</scope>
    <source>
        <strain evidence="10 11">MSK.1.17</strain>
    </source>
</reference>
<evidence type="ECO:0000256" key="3">
    <source>
        <dbReference type="ARBA" id="ARBA00023125"/>
    </source>
</evidence>
<protein>
    <recommendedName>
        <fullName evidence="1">Stage 0 sporulation protein A homolog</fullName>
    </recommendedName>
</protein>
<dbReference type="InterPro" id="IPR009057">
    <property type="entry name" value="Homeodomain-like_sf"/>
</dbReference>
<keyword evidence="2" id="KW-0805">Transcription regulation</keyword>
<sequence>MAKIKLMIVDDELISRNTIKKLLEDNGSYEVVADFSDGNAALDWLRGNDIDILLCDMQMPGMNGVELIRMIHVINEFLPVIAISAFDNFDYVRGSLVNGAANYLLKHELTRKHLISVLDQARDKYKIVPEERTIRHRVGYCFYDRKDFTADNIRSMADSGVLDFSCSNMAAIAISPDYSFPPGAKPADYKHDICKAVIDILGQILGKEYGYLIWQTRQEHLILLVSFTGVTSTLYMLNVIKNLAGRLQRQIIRMLDLTVTIICGNPQTDLKAAVKDAYEMDGLLEDKLYIGGNRVTAAAMARKLHYGTEDIPPNYWKQLAFELESGTGGTVETLNGFFCWMEEVRAPLKRVRDISQRLAGLIAGNREVDEKDRDAVLERIREYEILEQFREDILELYARSREAGPQPDGREYSPVIQQVLNYVRENFASDISLEKCAEVTGSSYTYLSRQFKQETGQRFVEYLNQQRVNKAKSLLIRRDMTMKEIIEQSGFRSYTYFFKIFKESEGLTPSEFMAKN</sequence>
<dbReference type="GO" id="GO:0043565">
    <property type="term" value="F:sequence-specific DNA binding"/>
    <property type="evidence" value="ECO:0007669"/>
    <property type="project" value="InterPro"/>
</dbReference>
<dbReference type="EMBL" id="JAKNGE010000011">
    <property type="protein sequence ID" value="MCG4745941.1"/>
    <property type="molecule type" value="Genomic_DNA"/>
</dbReference>
<dbReference type="PROSITE" id="PS01124">
    <property type="entry name" value="HTH_ARAC_FAMILY_2"/>
    <property type="match status" value="1"/>
</dbReference>
<dbReference type="Gene3D" id="3.40.50.2300">
    <property type="match status" value="1"/>
</dbReference>
<evidence type="ECO:0000259" key="8">
    <source>
        <dbReference type="PROSITE" id="PS50110"/>
    </source>
</evidence>
<dbReference type="PROSITE" id="PS50110">
    <property type="entry name" value="RESPONSE_REGULATORY"/>
    <property type="match status" value="1"/>
</dbReference>
<comment type="caution">
    <text evidence="9">The sequence shown here is derived from an EMBL/GenBank/DDBJ whole genome shotgun (WGS) entry which is preliminary data.</text>
</comment>
<evidence type="ECO:0000313" key="9">
    <source>
        <dbReference type="EMBL" id="MCG4745941.1"/>
    </source>
</evidence>
<dbReference type="SMART" id="SM00448">
    <property type="entry name" value="REC"/>
    <property type="match status" value="1"/>
</dbReference>
<evidence type="ECO:0000256" key="1">
    <source>
        <dbReference type="ARBA" id="ARBA00018672"/>
    </source>
</evidence>